<name>A0A699YBE5_HAELA</name>
<organism evidence="1 2">
    <name type="scientific">Haematococcus lacustris</name>
    <name type="common">Green alga</name>
    <name type="synonym">Haematococcus pluvialis</name>
    <dbReference type="NCBI Taxonomy" id="44745"/>
    <lineage>
        <taxon>Eukaryota</taxon>
        <taxon>Viridiplantae</taxon>
        <taxon>Chlorophyta</taxon>
        <taxon>core chlorophytes</taxon>
        <taxon>Chlorophyceae</taxon>
        <taxon>CS clade</taxon>
        <taxon>Chlamydomonadales</taxon>
        <taxon>Haematococcaceae</taxon>
        <taxon>Haematococcus</taxon>
    </lineage>
</organism>
<proteinExistence type="predicted"/>
<dbReference type="EMBL" id="BLLF01000098">
    <property type="protein sequence ID" value="GFH07490.1"/>
    <property type="molecule type" value="Genomic_DNA"/>
</dbReference>
<feature type="non-terminal residue" evidence="1">
    <location>
        <position position="1"/>
    </location>
</feature>
<dbReference type="AlphaFoldDB" id="A0A699YBE5"/>
<protein>
    <submittedName>
        <fullName evidence="1">ARID domain-containing protein</fullName>
    </submittedName>
</protein>
<reference evidence="1 2" key="1">
    <citation type="submission" date="2020-02" db="EMBL/GenBank/DDBJ databases">
        <title>Draft genome sequence of Haematococcus lacustris strain NIES-144.</title>
        <authorList>
            <person name="Morimoto D."/>
            <person name="Nakagawa S."/>
            <person name="Yoshida T."/>
            <person name="Sawayama S."/>
        </authorList>
    </citation>
    <scope>NUCLEOTIDE SEQUENCE [LARGE SCALE GENOMIC DNA]</scope>
    <source>
        <strain evidence="1 2">NIES-144</strain>
    </source>
</reference>
<evidence type="ECO:0000313" key="1">
    <source>
        <dbReference type="EMBL" id="GFH07490.1"/>
    </source>
</evidence>
<sequence>PLVDQWAQVAINSYPKPIASHSQVSHDSNLFLRALQALHAHFNKKLREVTERGGYEQVVTNKQW</sequence>
<gene>
    <name evidence="1" type="ORF">HaLaN_02297</name>
</gene>
<dbReference type="GO" id="GO:0003677">
    <property type="term" value="F:DNA binding"/>
    <property type="evidence" value="ECO:0007669"/>
    <property type="project" value="InterPro"/>
</dbReference>
<dbReference type="Proteomes" id="UP000485058">
    <property type="component" value="Unassembled WGS sequence"/>
</dbReference>
<evidence type="ECO:0000313" key="2">
    <source>
        <dbReference type="Proteomes" id="UP000485058"/>
    </source>
</evidence>
<keyword evidence="2" id="KW-1185">Reference proteome</keyword>
<accession>A0A699YBE5</accession>
<comment type="caution">
    <text evidence="1">The sequence shown here is derived from an EMBL/GenBank/DDBJ whole genome shotgun (WGS) entry which is preliminary data.</text>
</comment>
<dbReference type="SUPFAM" id="SSF46774">
    <property type="entry name" value="ARID-like"/>
    <property type="match status" value="1"/>
</dbReference>
<dbReference type="InterPro" id="IPR036431">
    <property type="entry name" value="ARID_dom_sf"/>
</dbReference>